<organism evidence="5 6">
    <name type="scientific">Paenibacillus arenilitoris</name>
    <dbReference type="NCBI Taxonomy" id="2772299"/>
    <lineage>
        <taxon>Bacteria</taxon>
        <taxon>Bacillati</taxon>
        <taxon>Bacillota</taxon>
        <taxon>Bacilli</taxon>
        <taxon>Bacillales</taxon>
        <taxon>Paenibacillaceae</taxon>
        <taxon>Paenibacillus</taxon>
    </lineage>
</organism>
<dbReference type="GO" id="GO:0003700">
    <property type="term" value="F:DNA-binding transcription factor activity"/>
    <property type="evidence" value="ECO:0007669"/>
    <property type="project" value="InterPro"/>
</dbReference>
<dbReference type="InterPro" id="IPR037923">
    <property type="entry name" value="HTH-like"/>
</dbReference>
<keyword evidence="3" id="KW-0804">Transcription</keyword>
<dbReference type="Gene3D" id="1.10.10.60">
    <property type="entry name" value="Homeodomain-like"/>
    <property type="match status" value="2"/>
</dbReference>
<dbReference type="Pfam" id="PF02311">
    <property type="entry name" value="AraC_binding"/>
    <property type="match status" value="1"/>
</dbReference>
<feature type="domain" description="HTH araC/xylS-type" evidence="4">
    <location>
        <begin position="185"/>
        <end position="285"/>
    </location>
</feature>
<keyword evidence="6" id="KW-1185">Reference proteome</keyword>
<dbReference type="SUPFAM" id="SSF46689">
    <property type="entry name" value="Homeodomain-like"/>
    <property type="match status" value="1"/>
</dbReference>
<reference evidence="5" key="1">
    <citation type="submission" date="2020-09" db="EMBL/GenBank/DDBJ databases">
        <title>A novel bacterium of genus Paenibacillus, isolated from South China Sea.</title>
        <authorList>
            <person name="Huang H."/>
            <person name="Mo K."/>
            <person name="Hu Y."/>
        </authorList>
    </citation>
    <scope>NUCLEOTIDE SEQUENCE</scope>
    <source>
        <strain evidence="5">IB182493</strain>
    </source>
</reference>
<sequence>MDFSSLHPYVYYATRYPFSKGQTSAERICYASSIYLISEGFGVLKTLGRTYETGPCSLVYIPAGQPHEWIADDREPMVHVCCYFDWSYVDRRSLSEWAHFICYNPELLVESLVGAPFPYPIPEAAKVDSLRTWIDLFQSFYKTGEYTTGRTFIRNLTSQRNFQTFIAYFLQFMLKDAHIPDPRISGILDKMEQDLLSGEDKPLSDYYGRLNMSRGYFFEMFKKATGASPVQYRNRFLIGRAMEDLLHTRLSVTDIAAKYHFRSVHYFSRLFHKETGQSPSDFRASAKYR</sequence>
<dbReference type="PROSITE" id="PS01124">
    <property type="entry name" value="HTH_ARAC_FAMILY_2"/>
    <property type="match status" value="1"/>
</dbReference>
<dbReference type="Pfam" id="PF12833">
    <property type="entry name" value="HTH_18"/>
    <property type="match status" value="1"/>
</dbReference>
<name>A0A927CIK7_9BACL</name>
<evidence type="ECO:0000313" key="6">
    <source>
        <dbReference type="Proteomes" id="UP000632125"/>
    </source>
</evidence>
<protein>
    <submittedName>
        <fullName evidence="5">AraC family transcriptional regulator</fullName>
    </submittedName>
</protein>
<dbReference type="InterPro" id="IPR003313">
    <property type="entry name" value="AraC-bd"/>
</dbReference>
<dbReference type="SUPFAM" id="SSF51215">
    <property type="entry name" value="Regulatory protein AraC"/>
    <property type="match status" value="1"/>
</dbReference>
<keyword evidence="2" id="KW-0238">DNA-binding</keyword>
<dbReference type="AlphaFoldDB" id="A0A927CIK7"/>
<dbReference type="InterPro" id="IPR018060">
    <property type="entry name" value="HTH_AraC"/>
</dbReference>
<dbReference type="Gene3D" id="2.60.120.10">
    <property type="entry name" value="Jelly Rolls"/>
    <property type="match status" value="1"/>
</dbReference>
<gene>
    <name evidence="5" type="ORF">IDH41_02090</name>
</gene>
<dbReference type="EMBL" id="JACXIY010000002">
    <property type="protein sequence ID" value="MBD2867352.1"/>
    <property type="molecule type" value="Genomic_DNA"/>
</dbReference>
<dbReference type="PANTHER" id="PTHR43280:SF2">
    <property type="entry name" value="HTH-TYPE TRANSCRIPTIONAL REGULATOR EXSA"/>
    <property type="match status" value="1"/>
</dbReference>
<evidence type="ECO:0000256" key="1">
    <source>
        <dbReference type="ARBA" id="ARBA00023015"/>
    </source>
</evidence>
<evidence type="ECO:0000259" key="4">
    <source>
        <dbReference type="PROSITE" id="PS01124"/>
    </source>
</evidence>
<dbReference type="RefSeq" id="WP_190857849.1">
    <property type="nucleotide sequence ID" value="NZ_JACXIY010000002.1"/>
</dbReference>
<keyword evidence="1" id="KW-0805">Transcription regulation</keyword>
<dbReference type="PANTHER" id="PTHR43280">
    <property type="entry name" value="ARAC-FAMILY TRANSCRIPTIONAL REGULATOR"/>
    <property type="match status" value="1"/>
</dbReference>
<proteinExistence type="predicted"/>
<comment type="caution">
    <text evidence="5">The sequence shown here is derived from an EMBL/GenBank/DDBJ whole genome shotgun (WGS) entry which is preliminary data.</text>
</comment>
<dbReference type="SMART" id="SM00342">
    <property type="entry name" value="HTH_ARAC"/>
    <property type="match status" value="1"/>
</dbReference>
<dbReference type="InterPro" id="IPR009057">
    <property type="entry name" value="Homeodomain-like_sf"/>
</dbReference>
<dbReference type="GO" id="GO:0043565">
    <property type="term" value="F:sequence-specific DNA binding"/>
    <property type="evidence" value="ECO:0007669"/>
    <property type="project" value="InterPro"/>
</dbReference>
<accession>A0A927CIK7</accession>
<dbReference type="Proteomes" id="UP000632125">
    <property type="component" value="Unassembled WGS sequence"/>
</dbReference>
<evidence type="ECO:0000256" key="2">
    <source>
        <dbReference type="ARBA" id="ARBA00023125"/>
    </source>
</evidence>
<evidence type="ECO:0000256" key="3">
    <source>
        <dbReference type="ARBA" id="ARBA00023163"/>
    </source>
</evidence>
<dbReference type="InterPro" id="IPR014710">
    <property type="entry name" value="RmlC-like_jellyroll"/>
</dbReference>
<evidence type="ECO:0000313" key="5">
    <source>
        <dbReference type="EMBL" id="MBD2867352.1"/>
    </source>
</evidence>